<dbReference type="Gene3D" id="3.40.50.300">
    <property type="entry name" value="P-loop containing nucleotide triphosphate hydrolases"/>
    <property type="match status" value="1"/>
</dbReference>
<evidence type="ECO:0000256" key="7">
    <source>
        <dbReference type="SAM" id="MobiDB-lite"/>
    </source>
</evidence>
<dbReference type="Pfam" id="PF02534">
    <property type="entry name" value="T4SS-DNA_transf"/>
    <property type="match status" value="1"/>
</dbReference>
<dbReference type="AlphaFoldDB" id="A0A7J5TJG0"/>
<reference evidence="10 11" key="1">
    <citation type="journal article" date="2019" name="Nat. Med.">
        <title>A library of human gut bacterial isolates paired with longitudinal multiomics data enables mechanistic microbiome research.</title>
        <authorList>
            <person name="Poyet M."/>
            <person name="Groussin M."/>
            <person name="Gibbons S.M."/>
            <person name="Avila-Pacheco J."/>
            <person name="Jiang X."/>
            <person name="Kearney S.M."/>
            <person name="Perrotta A.R."/>
            <person name="Berdy B."/>
            <person name="Zhao S."/>
            <person name="Lieberman T.D."/>
            <person name="Swanson P.K."/>
            <person name="Smith M."/>
            <person name="Roesemann S."/>
            <person name="Alexander J.E."/>
            <person name="Rich S.A."/>
            <person name="Livny J."/>
            <person name="Vlamakis H."/>
            <person name="Clish C."/>
            <person name="Bullock K."/>
            <person name="Deik A."/>
            <person name="Scott J."/>
            <person name="Pierce K.A."/>
            <person name="Xavier R.J."/>
            <person name="Alm E.J."/>
        </authorList>
    </citation>
    <scope>NUCLEOTIDE SEQUENCE [LARGE SCALE GENOMIC DNA]</scope>
    <source>
        <strain evidence="10 11">BIOML-A2</strain>
    </source>
</reference>
<dbReference type="PANTHER" id="PTHR37937:SF1">
    <property type="entry name" value="CONJUGATIVE TRANSFER: DNA TRANSPORT"/>
    <property type="match status" value="1"/>
</dbReference>
<evidence type="ECO:0000256" key="3">
    <source>
        <dbReference type="ARBA" id="ARBA00022475"/>
    </source>
</evidence>
<gene>
    <name evidence="10" type="ORF">GBB04_03360</name>
</gene>
<feature type="transmembrane region" description="Helical" evidence="8">
    <location>
        <begin position="76"/>
        <end position="96"/>
    </location>
</feature>
<comment type="similarity">
    <text evidence="2">Belongs to the VirD4/TraG family.</text>
</comment>
<keyword evidence="3" id="KW-1003">Cell membrane</keyword>
<feature type="transmembrane region" description="Helical" evidence="8">
    <location>
        <begin position="103"/>
        <end position="125"/>
    </location>
</feature>
<dbReference type="CDD" id="cd01127">
    <property type="entry name" value="TrwB_TraG_TraD_VirD4"/>
    <property type="match status" value="1"/>
</dbReference>
<evidence type="ECO:0000256" key="6">
    <source>
        <dbReference type="ARBA" id="ARBA00023136"/>
    </source>
</evidence>
<comment type="subcellular location">
    <subcellularLocation>
        <location evidence="1">Cell membrane</location>
        <topology evidence="1">Multi-pass membrane protein</topology>
    </subcellularLocation>
</comment>
<evidence type="ECO:0000256" key="2">
    <source>
        <dbReference type="ARBA" id="ARBA00008806"/>
    </source>
</evidence>
<keyword evidence="6 8" id="KW-0472">Membrane</keyword>
<dbReference type="InterPro" id="IPR003688">
    <property type="entry name" value="TraG/VirD4"/>
</dbReference>
<dbReference type="InterPro" id="IPR051539">
    <property type="entry name" value="T4SS-coupling_protein"/>
</dbReference>
<comment type="caution">
    <text evidence="10">The sequence shown here is derived from an EMBL/GenBank/DDBJ whole genome shotgun (WGS) entry which is preliminary data.</text>
</comment>
<evidence type="ECO:0000256" key="8">
    <source>
        <dbReference type="SAM" id="Phobius"/>
    </source>
</evidence>
<name>A0A7J5TJG0_9BIFI</name>
<protein>
    <submittedName>
        <fullName evidence="10">Type IV secretory system conjugative DNA transfer family protein</fullName>
    </submittedName>
</protein>
<dbReference type="RefSeq" id="WP_129879377.1">
    <property type="nucleotide sequence ID" value="NZ_CP162924.1"/>
</dbReference>
<keyword evidence="4 8" id="KW-0812">Transmembrane</keyword>
<dbReference type="Pfam" id="PF12696">
    <property type="entry name" value="TraG-D_C"/>
    <property type="match status" value="1"/>
</dbReference>
<evidence type="ECO:0000256" key="5">
    <source>
        <dbReference type="ARBA" id="ARBA00022989"/>
    </source>
</evidence>
<sequence>MMDERPWYETLAPDGDLADGPRTGLRYDAEELNAENRREAMAKWKRFEDSDLGVWLDRHTRLYEALSDEESVLVKHVGAIALLLAVIATLFSFVMAGGDPLMTVLACLPWWVGCFVTILSLWIFWDSYRDSGERAADWLGSRPGMASWRQIADAYGPRSVMRDVVPAVLPRTLSEFQERRPGAVMPKPWHAAMLVGWSHRMEVWLGCERHLYVLGPTRSGKTVCVVIPAVVEAPGFVLATSTRGDIIKATRLLRELGVTDRATGAVYGARGEGTTHIFDPEGVAENDPLTRHNMFWTPLQGCDDPSVAMRRAQTLVGIGGMGSGSNNQEWGVSAAMYVQAMLYAAAISDRTIGDCYQWSLSPEAAQEAADLIRRNTPQREMNQWATTLNALPHVDPRQKGSEWFGVRNAFAILADPRVRERMDFSPSDPRLMDPKRMVMRGDTVFVLSKPKREGGSSGNAGVFVSLLLDTFQEACQDLAFDPASGSRGKIEPPARFVLDELSNIEKWGGLRNAITQGGGNGYQVIIVEQSRQQMADEKDGYGRETERTVWENCHRIMLKGVSDDDTLDWWISQIGRHERIREERNWNPGQGPIGGFSSRHEREDSVTRRELSMLPRGYAMVEPLGQQPALVETIQFMRRNWWRPGLERIQPRARSWQGHGTGRDGGVRVDGRR</sequence>
<proteinExistence type="inferred from homology"/>
<organism evidence="10 11">
    <name type="scientific">Bifidobacterium dentium</name>
    <dbReference type="NCBI Taxonomy" id="1689"/>
    <lineage>
        <taxon>Bacteria</taxon>
        <taxon>Bacillati</taxon>
        <taxon>Actinomycetota</taxon>
        <taxon>Actinomycetes</taxon>
        <taxon>Bifidobacteriales</taxon>
        <taxon>Bifidobacteriaceae</taxon>
        <taxon>Bifidobacterium</taxon>
    </lineage>
</organism>
<dbReference type="GO" id="GO:0005886">
    <property type="term" value="C:plasma membrane"/>
    <property type="evidence" value="ECO:0007669"/>
    <property type="project" value="UniProtKB-SubCell"/>
</dbReference>
<evidence type="ECO:0000259" key="9">
    <source>
        <dbReference type="Pfam" id="PF12696"/>
    </source>
</evidence>
<dbReference type="SUPFAM" id="SSF52540">
    <property type="entry name" value="P-loop containing nucleoside triphosphate hydrolases"/>
    <property type="match status" value="1"/>
</dbReference>
<evidence type="ECO:0000256" key="1">
    <source>
        <dbReference type="ARBA" id="ARBA00004651"/>
    </source>
</evidence>
<feature type="compositionally biased region" description="Basic and acidic residues" evidence="7">
    <location>
        <begin position="661"/>
        <end position="673"/>
    </location>
</feature>
<evidence type="ECO:0000313" key="10">
    <source>
        <dbReference type="EMBL" id="KAB7462027.1"/>
    </source>
</evidence>
<dbReference type="PANTHER" id="PTHR37937">
    <property type="entry name" value="CONJUGATIVE TRANSFER: DNA TRANSPORT"/>
    <property type="match status" value="1"/>
</dbReference>
<dbReference type="EMBL" id="WDPD01000002">
    <property type="protein sequence ID" value="KAB7462027.1"/>
    <property type="molecule type" value="Genomic_DNA"/>
</dbReference>
<feature type="region of interest" description="Disordered" evidence="7">
    <location>
        <begin position="585"/>
        <end position="604"/>
    </location>
</feature>
<dbReference type="InterPro" id="IPR027417">
    <property type="entry name" value="P-loop_NTPase"/>
</dbReference>
<evidence type="ECO:0000313" key="11">
    <source>
        <dbReference type="Proteomes" id="UP000429211"/>
    </source>
</evidence>
<dbReference type="InterPro" id="IPR032689">
    <property type="entry name" value="TraG-D_C"/>
</dbReference>
<dbReference type="Proteomes" id="UP000429211">
    <property type="component" value="Unassembled WGS sequence"/>
</dbReference>
<accession>A0A7J5TJG0</accession>
<keyword evidence="5 8" id="KW-1133">Transmembrane helix</keyword>
<evidence type="ECO:0000256" key="4">
    <source>
        <dbReference type="ARBA" id="ARBA00022692"/>
    </source>
</evidence>
<feature type="domain" description="TraD/TraG TraM recognition site" evidence="9">
    <location>
        <begin position="493"/>
        <end position="611"/>
    </location>
</feature>
<feature type="region of interest" description="Disordered" evidence="7">
    <location>
        <begin position="652"/>
        <end position="673"/>
    </location>
</feature>